<keyword evidence="3" id="KW-1185">Reference proteome</keyword>
<dbReference type="AlphaFoldDB" id="A0A1B0BNL7"/>
<dbReference type="EMBL" id="JXJN01017471">
    <property type="status" value="NOT_ANNOTATED_CDS"/>
    <property type="molecule type" value="Genomic_DNA"/>
</dbReference>
<protein>
    <submittedName>
        <fullName evidence="2">Uncharacterized protein</fullName>
    </submittedName>
</protein>
<evidence type="ECO:0000313" key="2">
    <source>
        <dbReference type="EnsemblMetazoa" id="GPPI035701-PA"/>
    </source>
</evidence>
<accession>A0A1B0BNL7</accession>
<feature type="compositionally biased region" description="Low complexity" evidence="1">
    <location>
        <begin position="39"/>
        <end position="49"/>
    </location>
</feature>
<dbReference type="VEuPathDB" id="VectorBase:GPPI035701"/>
<evidence type="ECO:0000256" key="1">
    <source>
        <dbReference type="SAM" id="MobiDB-lite"/>
    </source>
</evidence>
<organism evidence="2 3">
    <name type="scientific">Glossina palpalis gambiensis</name>
    <dbReference type="NCBI Taxonomy" id="67801"/>
    <lineage>
        <taxon>Eukaryota</taxon>
        <taxon>Metazoa</taxon>
        <taxon>Ecdysozoa</taxon>
        <taxon>Arthropoda</taxon>
        <taxon>Hexapoda</taxon>
        <taxon>Insecta</taxon>
        <taxon>Pterygota</taxon>
        <taxon>Neoptera</taxon>
        <taxon>Endopterygota</taxon>
        <taxon>Diptera</taxon>
        <taxon>Brachycera</taxon>
        <taxon>Muscomorpha</taxon>
        <taxon>Hippoboscoidea</taxon>
        <taxon>Glossinidae</taxon>
        <taxon>Glossina</taxon>
    </lineage>
</organism>
<reference evidence="3" key="1">
    <citation type="submission" date="2015-01" db="EMBL/GenBank/DDBJ databases">
        <authorList>
            <person name="Aksoy S."/>
            <person name="Warren W."/>
            <person name="Wilson R.K."/>
        </authorList>
    </citation>
    <scope>NUCLEOTIDE SEQUENCE [LARGE SCALE GENOMIC DNA]</scope>
    <source>
        <strain evidence="3">IAEA</strain>
    </source>
</reference>
<proteinExistence type="predicted"/>
<evidence type="ECO:0000313" key="3">
    <source>
        <dbReference type="Proteomes" id="UP000092460"/>
    </source>
</evidence>
<dbReference type="EMBL" id="JXJN01017470">
    <property type="status" value="NOT_ANNOTATED_CDS"/>
    <property type="molecule type" value="Genomic_DNA"/>
</dbReference>
<feature type="region of interest" description="Disordered" evidence="1">
    <location>
        <begin position="24"/>
        <end position="49"/>
    </location>
</feature>
<name>A0A1B0BNL7_9MUSC</name>
<dbReference type="EnsemblMetazoa" id="GPPI035701-RA">
    <property type="protein sequence ID" value="GPPI035701-PA"/>
    <property type="gene ID" value="GPPI035701"/>
</dbReference>
<reference evidence="2" key="2">
    <citation type="submission" date="2020-05" db="UniProtKB">
        <authorList>
            <consortium name="EnsemblMetazoa"/>
        </authorList>
    </citation>
    <scope>IDENTIFICATION</scope>
    <source>
        <strain evidence="2">IAEA</strain>
    </source>
</reference>
<sequence>NISTFCCIFSDNSVPIGIAVARKRPQESTAASNMPPIPSALSSSSTLPLSQSLNKDMNCFGIRVADLDEKRLKRKHVTAFAGRETLKPVTINSLRS</sequence>
<dbReference type="Proteomes" id="UP000092460">
    <property type="component" value="Unassembled WGS sequence"/>
</dbReference>